<feature type="transmembrane region" description="Helical" evidence="6">
    <location>
        <begin position="58"/>
        <end position="77"/>
    </location>
</feature>
<organism evidence="7 8">
    <name type="scientific">Conger conger</name>
    <name type="common">Conger eel</name>
    <name type="synonym">Muraena conger</name>
    <dbReference type="NCBI Taxonomy" id="82655"/>
    <lineage>
        <taxon>Eukaryota</taxon>
        <taxon>Metazoa</taxon>
        <taxon>Chordata</taxon>
        <taxon>Craniata</taxon>
        <taxon>Vertebrata</taxon>
        <taxon>Euteleostomi</taxon>
        <taxon>Actinopterygii</taxon>
        <taxon>Neopterygii</taxon>
        <taxon>Teleostei</taxon>
        <taxon>Anguilliformes</taxon>
        <taxon>Congridae</taxon>
        <taxon>Conger</taxon>
    </lineage>
</organism>
<feature type="transmembrane region" description="Helical" evidence="6">
    <location>
        <begin position="12"/>
        <end position="37"/>
    </location>
</feature>
<protein>
    <submittedName>
        <fullName evidence="7">Uncharacterized protein</fullName>
    </submittedName>
</protein>
<keyword evidence="8" id="KW-1185">Reference proteome</keyword>
<keyword evidence="3 6" id="KW-0812">Transmembrane</keyword>
<dbReference type="AlphaFoldDB" id="A0A9Q1DQ27"/>
<dbReference type="Pfam" id="PF04505">
    <property type="entry name" value="CD225"/>
    <property type="match status" value="1"/>
</dbReference>
<dbReference type="Proteomes" id="UP001152803">
    <property type="component" value="Unassembled WGS sequence"/>
</dbReference>
<evidence type="ECO:0000313" key="7">
    <source>
        <dbReference type="EMBL" id="KAJ8276617.1"/>
    </source>
</evidence>
<comment type="subcellular location">
    <subcellularLocation>
        <location evidence="1">Membrane</location>
    </subcellularLocation>
</comment>
<proteinExistence type="inferred from homology"/>
<evidence type="ECO:0000313" key="8">
    <source>
        <dbReference type="Proteomes" id="UP001152803"/>
    </source>
</evidence>
<evidence type="ECO:0000256" key="2">
    <source>
        <dbReference type="ARBA" id="ARBA00006843"/>
    </source>
</evidence>
<dbReference type="PANTHER" id="PTHR14948:SF46">
    <property type="entry name" value="DISPANIN SUBFAMILY A MEMBER 2B-LIKE-RELATED"/>
    <property type="match status" value="1"/>
</dbReference>
<dbReference type="PANTHER" id="PTHR14948">
    <property type="entry name" value="NG5"/>
    <property type="match status" value="1"/>
</dbReference>
<keyword evidence="5 6" id="KW-0472">Membrane</keyword>
<sequence>MDQTRSVPPSFLAWSIFNTVCCCLPLGVVAIVFSSRVNNAVARGDLTAAESDSRTAKIVNIVALVLGVIILSIVIGLKASGAG</sequence>
<dbReference type="EMBL" id="JAFJMO010000005">
    <property type="protein sequence ID" value="KAJ8276617.1"/>
    <property type="molecule type" value="Genomic_DNA"/>
</dbReference>
<gene>
    <name evidence="7" type="ORF">COCON_G00083690</name>
</gene>
<dbReference type="GO" id="GO:0016020">
    <property type="term" value="C:membrane"/>
    <property type="evidence" value="ECO:0007669"/>
    <property type="project" value="UniProtKB-SubCell"/>
</dbReference>
<keyword evidence="4 6" id="KW-1133">Transmembrane helix</keyword>
<reference evidence="7" key="1">
    <citation type="journal article" date="2023" name="Science">
        <title>Genome structures resolve the early diversification of teleost fishes.</title>
        <authorList>
            <person name="Parey E."/>
            <person name="Louis A."/>
            <person name="Montfort J."/>
            <person name="Bouchez O."/>
            <person name="Roques C."/>
            <person name="Iampietro C."/>
            <person name="Lluch J."/>
            <person name="Castinel A."/>
            <person name="Donnadieu C."/>
            <person name="Desvignes T."/>
            <person name="Floi Bucao C."/>
            <person name="Jouanno E."/>
            <person name="Wen M."/>
            <person name="Mejri S."/>
            <person name="Dirks R."/>
            <person name="Jansen H."/>
            <person name="Henkel C."/>
            <person name="Chen W.J."/>
            <person name="Zahm M."/>
            <person name="Cabau C."/>
            <person name="Klopp C."/>
            <person name="Thompson A.W."/>
            <person name="Robinson-Rechavi M."/>
            <person name="Braasch I."/>
            <person name="Lecointre G."/>
            <person name="Bobe J."/>
            <person name="Postlethwait J.H."/>
            <person name="Berthelot C."/>
            <person name="Roest Crollius H."/>
            <person name="Guiguen Y."/>
        </authorList>
    </citation>
    <scope>NUCLEOTIDE SEQUENCE</scope>
    <source>
        <strain evidence="7">Concon-B</strain>
    </source>
</reference>
<evidence type="ECO:0000256" key="4">
    <source>
        <dbReference type="ARBA" id="ARBA00022989"/>
    </source>
</evidence>
<evidence type="ECO:0000256" key="6">
    <source>
        <dbReference type="SAM" id="Phobius"/>
    </source>
</evidence>
<dbReference type="InterPro" id="IPR007593">
    <property type="entry name" value="CD225/Dispanin_fam"/>
</dbReference>
<dbReference type="InterPro" id="IPR051423">
    <property type="entry name" value="CD225/Dispanin"/>
</dbReference>
<dbReference type="OrthoDB" id="6083617at2759"/>
<comment type="similarity">
    <text evidence="2">Belongs to the CD225/Dispanin family.</text>
</comment>
<comment type="caution">
    <text evidence="7">The sequence shown here is derived from an EMBL/GenBank/DDBJ whole genome shotgun (WGS) entry which is preliminary data.</text>
</comment>
<evidence type="ECO:0000256" key="5">
    <source>
        <dbReference type="ARBA" id="ARBA00023136"/>
    </source>
</evidence>
<evidence type="ECO:0000256" key="1">
    <source>
        <dbReference type="ARBA" id="ARBA00004370"/>
    </source>
</evidence>
<accession>A0A9Q1DQ27</accession>
<name>A0A9Q1DQ27_CONCO</name>
<evidence type="ECO:0000256" key="3">
    <source>
        <dbReference type="ARBA" id="ARBA00022692"/>
    </source>
</evidence>